<reference evidence="1 2" key="1">
    <citation type="submission" date="2023-12" db="EMBL/GenBank/DDBJ databases">
        <title>Description of an unclassified Opitutus bacterium of Verrucomicrobiota.</title>
        <authorList>
            <person name="Zhang D.-F."/>
        </authorList>
    </citation>
    <scope>NUCLEOTIDE SEQUENCE [LARGE SCALE GENOMIC DNA]</scope>
    <source>
        <strain evidence="1 2">WL0086</strain>
    </source>
</reference>
<dbReference type="EMBL" id="CP139781">
    <property type="protein sequence ID" value="WRQ86360.1"/>
    <property type="molecule type" value="Genomic_DNA"/>
</dbReference>
<keyword evidence="2" id="KW-1185">Reference proteome</keyword>
<dbReference type="RefSeq" id="WP_221031286.1">
    <property type="nucleotide sequence ID" value="NZ_CP139781.1"/>
</dbReference>
<evidence type="ECO:0000313" key="2">
    <source>
        <dbReference type="Proteomes" id="UP000738431"/>
    </source>
</evidence>
<proteinExistence type="predicted"/>
<dbReference type="Proteomes" id="UP000738431">
    <property type="component" value="Chromosome"/>
</dbReference>
<organism evidence="1 2">
    <name type="scientific">Actomonas aquatica</name>
    <dbReference type="NCBI Taxonomy" id="2866162"/>
    <lineage>
        <taxon>Bacteria</taxon>
        <taxon>Pseudomonadati</taxon>
        <taxon>Verrucomicrobiota</taxon>
        <taxon>Opitutia</taxon>
        <taxon>Opitutales</taxon>
        <taxon>Opitutaceae</taxon>
        <taxon>Actomonas</taxon>
    </lineage>
</organism>
<protein>
    <recommendedName>
        <fullName evidence="3">Small CPxCG-related zinc finger protein</fullName>
    </recommendedName>
</protein>
<sequence>MSEHTLEPDPAPAPCVHCGIPVTTRIADLPVCDACYTVRGACCQEFGEED</sequence>
<evidence type="ECO:0008006" key="3">
    <source>
        <dbReference type="Google" id="ProtNLM"/>
    </source>
</evidence>
<name>A0ABZ1C4S3_9BACT</name>
<accession>A0ABZ1C4S3</accession>
<gene>
    <name evidence="1" type="ORF">K1X11_016210</name>
</gene>
<evidence type="ECO:0000313" key="1">
    <source>
        <dbReference type="EMBL" id="WRQ86360.1"/>
    </source>
</evidence>